<dbReference type="AlphaFoldDB" id="A0A8J2U5Z6"/>
<dbReference type="Gene3D" id="2.60.40.1890">
    <property type="entry name" value="PCu(A)C copper chaperone"/>
    <property type="match status" value="1"/>
</dbReference>
<dbReference type="InterPro" id="IPR058248">
    <property type="entry name" value="Lxx211020-like"/>
</dbReference>
<dbReference type="InterPro" id="IPR036182">
    <property type="entry name" value="PCuAC_sf"/>
</dbReference>
<organism evidence="2 3">
    <name type="scientific">Neiella marina</name>
    <dbReference type="NCBI Taxonomy" id="508461"/>
    <lineage>
        <taxon>Bacteria</taxon>
        <taxon>Pseudomonadati</taxon>
        <taxon>Pseudomonadota</taxon>
        <taxon>Gammaproteobacteria</taxon>
        <taxon>Alteromonadales</taxon>
        <taxon>Echinimonadaceae</taxon>
        <taxon>Neiella</taxon>
    </lineage>
</organism>
<evidence type="ECO:0000313" key="3">
    <source>
        <dbReference type="Proteomes" id="UP000619743"/>
    </source>
</evidence>
<dbReference type="PANTHER" id="PTHR36302:SF1">
    <property type="entry name" value="COPPER CHAPERONE PCU(A)C"/>
    <property type="match status" value="1"/>
</dbReference>
<dbReference type="Pfam" id="PF04314">
    <property type="entry name" value="PCuAC"/>
    <property type="match status" value="1"/>
</dbReference>
<protein>
    <submittedName>
        <fullName evidence="2">Transporter</fullName>
    </submittedName>
</protein>
<evidence type="ECO:0000256" key="1">
    <source>
        <dbReference type="SAM" id="SignalP"/>
    </source>
</evidence>
<dbReference type="PROSITE" id="PS51257">
    <property type="entry name" value="PROKAR_LIPOPROTEIN"/>
    <property type="match status" value="1"/>
</dbReference>
<evidence type="ECO:0000313" key="2">
    <source>
        <dbReference type="EMBL" id="GGA80487.1"/>
    </source>
</evidence>
<dbReference type="Proteomes" id="UP000619743">
    <property type="component" value="Unassembled WGS sequence"/>
</dbReference>
<name>A0A8J2U5Z6_9GAMM</name>
<proteinExistence type="predicted"/>
<dbReference type="RefSeq" id="WP_143824554.1">
    <property type="nucleotide sequence ID" value="NZ_BMDX01000011.1"/>
</dbReference>
<dbReference type="OrthoDB" id="9796962at2"/>
<feature type="chain" id="PRO_5035315889" evidence="1">
    <location>
        <begin position="20"/>
        <end position="147"/>
    </location>
</feature>
<reference evidence="3" key="1">
    <citation type="journal article" date="2019" name="Int. J. Syst. Evol. Microbiol.">
        <title>The Global Catalogue of Microorganisms (GCM) 10K type strain sequencing project: providing services to taxonomists for standard genome sequencing and annotation.</title>
        <authorList>
            <consortium name="The Broad Institute Genomics Platform"/>
            <consortium name="The Broad Institute Genome Sequencing Center for Infectious Disease"/>
            <person name="Wu L."/>
            <person name="Ma J."/>
        </authorList>
    </citation>
    <scope>NUCLEOTIDE SEQUENCE [LARGE SCALE GENOMIC DNA]</scope>
    <source>
        <strain evidence="3">CGMCC 1.10130</strain>
    </source>
</reference>
<sequence>MIKRAALLLMSSMATWASACEIKVEDAYVRAAIPGVPNTAAFLSIVSACQEPVSLVGGQTELANRLELHTHVHQDGMMKMRQVDAIVVPANGAVQLKPGGYHLMMMGIDSAINDKTSIPILLTFSNGQQLSIDAPLKDLKSSHHHHH</sequence>
<dbReference type="EMBL" id="BMDX01000011">
    <property type="protein sequence ID" value="GGA80487.1"/>
    <property type="molecule type" value="Genomic_DNA"/>
</dbReference>
<feature type="signal peptide" evidence="1">
    <location>
        <begin position="1"/>
        <end position="19"/>
    </location>
</feature>
<dbReference type="SUPFAM" id="SSF110087">
    <property type="entry name" value="DR1885-like metal-binding protein"/>
    <property type="match status" value="1"/>
</dbReference>
<keyword evidence="3" id="KW-1185">Reference proteome</keyword>
<accession>A0A8J2U5Z6</accession>
<comment type="caution">
    <text evidence="2">The sequence shown here is derived from an EMBL/GenBank/DDBJ whole genome shotgun (WGS) entry which is preliminary data.</text>
</comment>
<dbReference type="InterPro" id="IPR007410">
    <property type="entry name" value="LpqE-like"/>
</dbReference>
<dbReference type="PANTHER" id="PTHR36302">
    <property type="entry name" value="BLR7088 PROTEIN"/>
    <property type="match status" value="1"/>
</dbReference>
<gene>
    <name evidence="2" type="ORF">GCM10011369_23010</name>
</gene>
<keyword evidence="1" id="KW-0732">Signal</keyword>